<evidence type="ECO:0000313" key="1">
    <source>
        <dbReference type="EMBL" id="GHI53448.1"/>
    </source>
</evidence>
<organism evidence="1 2">
    <name type="scientific">Streptomyces rubradiris</name>
    <name type="common">Streptomyces achromogenes subsp. rubradiris</name>
    <dbReference type="NCBI Taxonomy" id="285531"/>
    <lineage>
        <taxon>Bacteria</taxon>
        <taxon>Bacillati</taxon>
        <taxon>Actinomycetota</taxon>
        <taxon>Actinomycetes</taxon>
        <taxon>Kitasatosporales</taxon>
        <taxon>Streptomycetaceae</taxon>
        <taxon>Streptomyces</taxon>
    </lineage>
</organism>
<proteinExistence type="predicted"/>
<evidence type="ECO:0000313" key="2">
    <source>
        <dbReference type="Proteomes" id="UP000646738"/>
    </source>
</evidence>
<comment type="caution">
    <text evidence="1">The sequence shown here is derived from an EMBL/GenBank/DDBJ whole genome shotgun (WGS) entry which is preliminary data.</text>
</comment>
<accession>A0ABQ3RC97</accession>
<gene>
    <name evidence="1" type="ORF">Srubr_32940</name>
</gene>
<name>A0ABQ3RC97_STRRR</name>
<protein>
    <recommendedName>
        <fullName evidence="3">Lipoprotein</fullName>
    </recommendedName>
</protein>
<evidence type="ECO:0008006" key="3">
    <source>
        <dbReference type="Google" id="ProtNLM"/>
    </source>
</evidence>
<reference evidence="2" key="1">
    <citation type="submission" date="2023-07" db="EMBL/GenBank/DDBJ databases">
        <title>Whole genome shotgun sequence of Streptomyces achromogenes subsp. rubradiris NBRC 14000.</title>
        <authorList>
            <person name="Komaki H."/>
            <person name="Tamura T."/>
        </authorList>
    </citation>
    <scope>NUCLEOTIDE SEQUENCE [LARGE SCALE GENOMIC DNA]</scope>
    <source>
        <strain evidence="2">NBRC 14000</strain>
    </source>
</reference>
<sequence length="154" mass="16063">MPVWLPGVALAPVLCLTACTPGNVPAPDRAAATSPRASAERLAEDDLTAQAQSALDAVTDQGPSMVESGVERVSDGVHTQPGLPAGRSYELTVVCAGAGEAWLFFTPSRTAPGKAVPCDRSVVFERFTTGKSVRIDVRGDARATGMIAWRINTV</sequence>
<dbReference type="EMBL" id="BNEA01000015">
    <property type="protein sequence ID" value="GHI53448.1"/>
    <property type="molecule type" value="Genomic_DNA"/>
</dbReference>
<keyword evidence="2" id="KW-1185">Reference proteome</keyword>
<dbReference type="Proteomes" id="UP000646738">
    <property type="component" value="Unassembled WGS sequence"/>
</dbReference>